<name>A0ACB8T077_9AGAM</name>
<keyword evidence="2" id="KW-1185">Reference proteome</keyword>
<proteinExistence type="predicted"/>
<organism evidence="1 2">
    <name type="scientific">Artomyces pyxidatus</name>
    <dbReference type="NCBI Taxonomy" id="48021"/>
    <lineage>
        <taxon>Eukaryota</taxon>
        <taxon>Fungi</taxon>
        <taxon>Dikarya</taxon>
        <taxon>Basidiomycota</taxon>
        <taxon>Agaricomycotina</taxon>
        <taxon>Agaricomycetes</taxon>
        <taxon>Russulales</taxon>
        <taxon>Auriscalpiaceae</taxon>
        <taxon>Artomyces</taxon>
    </lineage>
</organism>
<dbReference type="EMBL" id="MU277209">
    <property type="protein sequence ID" value="KAI0062069.1"/>
    <property type="molecule type" value="Genomic_DNA"/>
</dbReference>
<comment type="caution">
    <text evidence="1">The sequence shown here is derived from an EMBL/GenBank/DDBJ whole genome shotgun (WGS) entry which is preliminary data.</text>
</comment>
<dbReference type="Proteomes" id="UP000814140">
    <property type="component" value="Unassembled WGS sequence"/>
</dbReference>
<reference evidence="1" key="1">
    <citation type="submission" date="2021-03" db="EMBL/GenBank/DDBJ databases">
        <authorList>
            <consortium name="DOE Joint Genome Institute"/>
            <person name="Ahrendt S."/>
            <person name="Looney B.P."/>
            <person name="Miyauchi S."/>
            <person name="Morin E."/>
            <person name="Drula E."/>
            <person name="Courty P.E."/>
            <person name="Chicoki N."/>
            <person name="Fauchery L."/>
            <person name="Kohler A."/>
            <person name="Kuo A."/>
            <person name="Labutti K."/>
            <person name="Pangilinan J."/>
            <person name="Lipzen A."/>
            <person name="Riley R."/>
            <person name="Andreopoulos W."/>
            <person name="He G."/>
            <person name="Johnson J."/>
            <person name="Barry K.W."/>
            <person name="Grigoriev I.V."/>
            <person name="Nagy L."/>
            <person name="Hibbett D."/>
            <person name="Henrissat B."/>
            <person name="Matheny P.B."/>
            <person name="Labbe J."/>
            <person name="Martin F."/>
        </authorList>
    </citation>
    <scope>NUCLEOTIDE SEQUENCE</scope>
    <source>
        <strain evidence="1">HHB10654</strain>
    </source>
</reference>
<reference evidence="1" key="2">
    <citation type="journal article" date="2022" name="New Phytol.">
        <title>Evolutionary transition to the ectomycorrhizal habit in the genomes of a hyperdiverse lineage of mushroom-forming fungi.</title>
        <authorList>
            <person name="Looney B."/>
            <person name="Miyauchi S."/>
            <person name="Morin E."/>
            <person name="Drula E."/>
            <person name="Courty P.E."/>
            <person name="Kohler A."/>
            <person name="Kuo A."/>
            <person name="LaButti K."/>
            <person name="Pangilinan J."/>
            <person name="Lipzen A."/>
            <person name="Riley R."/>
            <person name="Andreopoulos W."/>
            <person name="He G."/>
            <person name="Johnson J."/>
            <person name="Nolan M."/>
            <person name="Tritt A."/>
            <person name="Barry K.W."/>
            <person name="Grigoriev I.V."/>
            <person name="Nagy L.G."/>
            <person name="Hibbett D."/>
            <person name="Henrissat B."/>
            <person name="Matheny P.B."/>
            <person name="Labbe J."/>
            <person name="Martin F.M."/>
        </authorList>
    </citation>
    <scope>NUCLEOTIDE SEQUENCE</scope>
    <source>
        <strain evidence="1">HHB10654</strain>
    </source>
</reference>
<evidence type="ECO:0000313" key="2">
    <source>
        <dbReference type="Proteomes" id="UP000814140"/>
    </source>
</evidence>
<evidence type="ECO:0000313" key="1">
    <source>
        <dbReference type="EMBL" id="KAI0062069.1"/>
    </source>
</evidence>
<accession>A0ACB8T077</accession>
<protein>
    <submittedName>
        <fullName evidence="1">Uncharacterized protein</fullName>
    </submittedName>
</protein>
<gene>
    <name evidence="1" type="ORF">BV25DRAFT_1804565</name>
</gene>
<sequence length="272" mass="30775">MFGAPPAGPAARPRPPERLVRSERLDRLSPFLAGPHYGPVLTPMLLKAVNASLQVNPLLLPVGESDRVHLKWNMLFSTAHCQRSTDPSHRSWSNGRSEPATFPRVSSLRLVSRTVPWIIDISAANPAVGVTCGDVVEQLSEYLQRRLRKEDYETAREDRRRLIRQAYHHNRSRSEGVPGGQLGDGLKRLDWLGTQTMWGGLERNDSFIMERYGVSLPCTLELVCYDRPMMSEQQIEEERRARRRSTASRRPSRPQSRAQSRPPSRSDGSNSS</sequence>